<sequence length="42" mass="4996">MWQTLCRFETLERKSKMQFSKHYATFTSKHVIGSYQLILIGS</sequence>
<evidence type="ECO:0000313" key="1">
    <source>
        <dbReference type="EMBL" id="JAD31995.1"/>
    </source>
</evidence>
<reference evidence="1" key="2">
    <citation type="journal article" date="2015" name="Data Brief">
        <title>Shoot transcriptome of the giant reed, Arundo donax.</title>
        <authorList>
            <person name="Barrero R.A."/>
            <person name="Guerrero F.D."/>
            <person name="Moolhuijzen P."/>
            <person name="Goolsby J.A."/>
            <person name="Tidwell J."/>
            <person name="Bellgard S.E."/>
            <person name="Bellgard M.I."/>
        </authorList>
    </citation>
    <scope>NUCLEOTIDE SEQUENCE</scope>
    <source>
        <tissue evidence="1">Shoot tissue taken approximately 20 cm above the soil surface</tissue>
    </source>
</reference>
<name>A0A0A8Z5G1_ARUDO</name>
<protein>
    <submittedName>
        <fullName evidence="1">Uncharacterized protein</fullName>
    </submittedName>
</protein>
<accession>A0A0A8Z5G1</accession>
<organism evidence="1">
    <name type="scientific">Arundo donax</name>
    <name type="common">Giant reed</name>
    <name type="synonym">Donax arundinaceus</name>
    <dbReference type="NCBI Taxonomy" id="35708"/>
    <lineage>
        <taxon>Eukaryota</taxon>
        <taxon>Viridiplantae</taxon>
        <taxon>Streptophyta</taxon>
        <taxon>Embryophyta</taxon>
        <taxon>Tracheophyta</taxon>
        <taxon>Spermatophyta</taxon>
        <taxon>Magnoliopsida</taxon>
        <taxon>Liliopsida</taxon>
        <taxon>Poales</taxon>
        <taxon>Poaceae</taxon>
        <taxon>PACMAD clade</taxon>
        <taxon>Arundinoideae</taxon>
        <taxon>Arundineae</taxon>
        <taxon>Arundo</taxon>
    </lineage>
</organism>
<dbReference type="EMBL" id="GBRH01265900">
    <property type="protein sequence ID" value="JAD31995.1"/>
    <property type="molecule type" value="Transcribed_RNA"/>
</dbReference>
<reference evidence="1" key="1">
    <citation type="submission" date="2014-09" db="EMBL/GenBank/DDBJ databases">
        <authorList>
            <person name="Magalhaes I.L.F."/>
            <person name="Oliveira U."/>
            <person name="Santos F.R."/>
            <person name="Vidigal T.H.D.A."/>
            <person name="Brescovit A.D."/>
            <person name="Santos A.J."/>
        </authorList>
    </citation>
    <scope>NUCLEOTIDE SEQUENCE</scope>
    <source>
        <tissue evidence="1">Shoot tissue taken approximately 20 cm above the soil surface</tissue>
    </source>
</reference>
<proteinExistence type="predicted"/>
<dbReference type="AlphaFoldDB" id="A0A0A8Z5G1"/>